<evidence type="ECO:0000313" key="2">
    <source>
        <dbReference type="EMBL" id="MPC92291.1"/>
    </source>
</evidence>
<dbReference type="Proteomes" id="UP000324222">
    <property type="component" value="Unassembled WGS sequence"/>
</dbReference>
<reference evidence="2 3" key="1">
    <citation type="submission" date="2019-05" db="EMBL/GenBank/DDBJ databases">
        <title>Another draft genome of Portunus trituberculatus and its Hox gene families provides insights of decapod evolution.</title>
        <authorList>
            <person name="Jeong J.-H."/>
            <person name="Song I."/>
            <person name="Kim S."/>
            <person name="Choi T."/>
            <person name="Kim D."/>
            <person name="Ryu S."/>
            <person name="Kim W."/>
        </authorList>
    </citation>
    <scope>NUCLEOTIDE SEQUENCE [LARGE SCALE GENOMIC DNA]</scope>
    <source>
        <tissue evidence="2">Muscle</tissue>
    </source>
</reference>
<organism evidence="2 3">
    <name type="scientific">Portunus trituberculatus</name>
    <name type="common">Swimming crab</name>
    <name type="synonym">Neptunus trituberculatus</name>
    <dbReference type="NCBI Taxonomy" id="210409"/>
    <lineage>
        <taxon>Eukaryota</taxon>
        <taxon>Metazoa</taxon>
        <taxon>Ecdysozoa</taxon>
        <taxon>Arthropoda</taxon>
        <taxon>Crustacea</taxon>
        <taxon>Multicrustacea</taxon>
        <taxon>Malacostraca</taxon>
        <taxon>Eumalacostraca</taxon>
        <taxon>Eucarida</taxon>
        <taxon>Decapoda</taxon>
        <taxon>Pleocyemata</taxon>
        <taxon>Brachyura</taxon>
        <taxon>Eubrachyura</taxon>
        <taxon>Portunoidea</taxon>
        <taxon>Portunidae</taxon>
        <taxon>Portuninae</taxon>
        <taxon>Portunus</taxon>
    </lineage>
</organism>
<dbReference type="AlphaFoldDB" id="A0A5B7J358"/>
<gene>
    <name evidence="2" type="ORF">E2C01_087370</name>
</gene>
<comment type="caution">
    <text evidence="2">The sequence shown here is derived from an EMBL/GenBank/DDBJ whole genome shotgun (WGS) entry which is preliminary data.</text>
</comment>
<keyword evidence="3" id="KW-1185">Reference proteome</keyword>
<evidence type="ECO:0000313" key="3">
    <source>
        <dbReference type="Proteomes" id="UP000324222"/>
    </source>
</evidence>
<feature type="compositionally biased region" description="Pro residues" evidence="1">
    <location>
        <begin position="84"/>
        <end position="98"/>
    </location>
</feature>
<name>A0A5B7J358_PORTR</name>
<evidence type="ECO:0000256" key="1">
    <source>
        <dbReference type="SAM" id="MobiDB-lite"/>
    </source>
</evidence>
<dbReference type="EMBL" id="VSRR010090734">
    <property type="protein sequence ID" value="MPC92291.1"/>
    <property type="molecule type" value="Genomic_DNA"/>
</dbReference>
<proteinExistence type="predicted"/>
<sequence length="110" mass="11935">MAVPLASSPSLPPYHVCFYCEPDGPNSTLTPTVTEFQAASEPRRVSPGDVNYSYKIIPHVHHCRGDNSDQTATHGRAHALPRHAMPPPRHPHATPIPPSLHLRASPAALK</sequence>
<protein>
    <submittedName>
        <fullName evidence="2">Uncharacterized protein</fullName>
    </submittedName>
</protein>
<accession>A0A5B7J358</accession>
<feature type="region of interest" description="Disordered" evidence="1">
    <location>
        <begin position="64"/>
        <end position="110"/>
    </location>
</feature>